<evidence type="ECO:0000256" key="4">
    <source>
        <dbReference type="ARBA" id="ARBA00022679"/>
    </source>
</evidence>
<proteinExistence type="predicted"/>
<dbReference type="EMBL" id="NSJB01000001">
    <property type="protein sequence ID" value="PAT38780.1"/>
    <property type="molecule type" value="Genomic_DNA"/>
</dbReference>
<dbReference type="PRINTS" id="PR00344">
    <property type="entry name" value="BCTRLSENSOR"/>
</dbReference>
<organism evidence="11 12">
    <name type="scientific">Vandammella animalimorsus</name>
    <dbReference type="NCBI Taxonomy" id="2029117"/>
    <lineage>
        <taxon>Bacteria</taxon>
        <taxon>Pseudomonadati</taxon>
        <taxon>Pseudomonadota</taxon>
        <taxon>Betaproteobacteria</taxon>
        <taxon>Burkholderiales</taxon>
        <taxon>Comamonadaceae</taxon>
        <taxon>Vandammella</taxon>
    </lineage>
</organism>
<dbReference type="PANTHER" id="PTHR43065:SF46">
    <property type="entry name" value="C4-DICARBOXYLATE TRANSPORT SENSOR PROTEIN DCTB"/>
    <property type="match status" value="1"/>
</dbReference>
<dbReference type="InterPro" id="IPR036890">
    <property type="entry name" value="HATPase_C_sf"/>
</dbReference>
<dbReference type="SUPFAM" id="SSF47384">
    <property type="entry name" value="Homodimeric domain of signal transducing histidine kinase"/>
    <property type="match status" value="1"/>
</dbReference>
<comment type="catalytic activity">
    <reaction evidence="1">
        <text>ATP + protein L-histidine = ADP + protein N-phospho-L-histidine.</text>
        <dbReference type="EC" id="2.7.13.3"/>
    </reaction>
</comment>
<feature type="region of interest" description="Disordered" evidence="9">
    <location>
        <begin position="1"/>
        <end position="36"/>
    </location>
</feature>
<dbReference type="SUPFAM" id="SSF55874">
    <property type="entry name" value="ATPase domain of HSP90 chaperone/DNA topoisomerase II/histidine kinase"/>
    <property type="match status" value="1"/>
</dbReference>
<evidence type="ECO:0000256" key="7">
    <source>
        <dbReference type="ARBA" id="ARBA00022840"/>
    </source>
</evidence>
<dbReference type="InterPro" id="IPR003594">
    <property type="entry name" value="HATPase_dom"/>
</dbReference>
<dbReference type="Gene3D" id="3.30.565.10">
    <property type="entry name" value="Histidine kinase-like ATPase, C-terminal domain"/>
    <property type="match status" value="1"/>
</dbReference>
<dbReference type="Pfam" id="PF02518">
    <property type="entry name" value="HATPase_c"/>
    <property type="match status" value="1"/>
</dbReference>
<dbReference type="Pfam" id="PF12974">
    <property type="entry name" value="Phosphonate-bd"/>
    <property type="match status" value="1"/>
</dbReference>
<evidence type="ECO:0000256" key="8">
    <source>
        <dbReference type="ARBA" id="ARBA00023012"/>
    </source>
</evidence>
<evidence type="ECO:0000256" key="2">
    <source>
        <dbReference type="ARBA" id="ARBA00012438"/>
    </source>
</evidence>
<dbReference type="Pfam" id="PF00512">
    <property type="entry name" value="HisKA"/>
    <property type="match status" value="1"/>
</dbReference>
<keyword evidence="12" id="KW-1185">Reference proteome</keyword>
<gene>
    <name evidence="11" type="ORF">CK625_03145</name>
</gene>
<keyword evidence="4" id="KW-0808">Transferase</keyword>
<dbReference type="InterPro" id="IPR004358">
    <property type="entry name" value="Sig_transdc_His_kin-like_C"/>
</dbReference>
<evidence type="ECO:0000313" key="11">
    <source>
        <dbReference type="EMBL" id="PAT38780.1"/>
    </source>
</evidence>
<reference evidence="11 12" key="1">
    <citation type="submission" date="2017-08" db="EMBL/GenBank/DDBJ databases">
        <title>WGS of Clinical strains of the CDC Group NO-1 linked to zoonotic infections in humans.</title>
        <authorList>
            <person name="Bernier A.-M."/>
            <person name="Bernard K."/>
        </authorList>
    </citation>
    <scope>NUCLEOTIDE SEQUENCE [LARGE SCALE GENOMIC DNA]</scope>
    <source>
        <strain evidence="11 12">NML00-0135</strain>
    </source>
</reference>
<evidence type="ECO:0000256" key="3">
    <source>
        <dbReference type="ARBA" id="ARBA00022553"/>
    </source>
</evidence>
<keyword evidence="7" id="KW-0067">ATP-binding</keyword>
<dbReference type="InterPro" id="IPR003661">
    <property type="entry name" value="HisK_dim/P_dom"/>
</dbReference>
<dbReference type="Proteomes" id="UP000218054">
    <property type="component" value="Unassembled WGS sequence"/>
</dbReference>
<dbReference type="CDD" id="cd00082">
    <property type="entry name" value="HisKA"/>
    <property type="match status" value="1"/>
</dbReference>
<dbReference type="PROSITE" id="PS50109">
    <property type="entry name" value="HIS_KIN"/>
    <property type="match status" value="1"/>
</dbReference>
<evidence type="ECO:0000256" key="1">
    <source>
        <dbReference type="ARBA" id="ARBA00000085"/>
    </source>
</evidence>
<dbReference type="EC" id="2.7.13.3" evidence="2"/>
<dbReference type="AlphaFoldDB" id="A0A2A2AJM9"/>
<dbReference type="Gene3D" id="3.40.190.10">
    <property type="entry name" value="Periplasmic binding protein-like II"/>
    <property type="match status" value="2"/>
</dbReference>
<evidence type="ECO:0000256" key="6">
    <source>
        <dbReference type="ARBA" id="ARBA00022777"/>
    </source>
</evidence>
<keyword evidence="6 11" id="KW-0418">Kinase</keyword>
<protein>
    <recommendedName>
        <fullName evidence="2">histidine kinase</fullName>
        <ecNumber evidence="2">2.7.13.3</ecNumber>
    </recommendedName>
</protein>
<name>A0A2A2AJM9_9BURK</name>
<keyword evidence="3" id="KW-0597">Phosphoprotein</keyword>
<dbReference type="Gene3D" id="1.10.287.130">
    <property type="match status" value="1"/>
</dbReference>
<keyword evidence="5" id="KW-0547">Nucleotide-binding</keyword>
<feature type="domain" description="Histidine kinase" evidence="10">
    <location>
        <begin position="384"/>
        <end position="599"/>
    </location>
</feature>
<dbReference type="GO" id="GO:0005524">
    <property type="term" value="F:ATP binding"/>
    <property type="evidence" value="ECO:0007669"/>
    <property type="project" value="UniProtKB-KW"/>
</dbReference>
<comment type="caution">
    <text evidence="11">The sequence shown here is derived from an EMBL/GenBank/DDBJ whole genome shotgun (WGS) entry which is preliminary data.</text>
</comment>
<dbReference type="SMART" id="SM00388">
    <property type="entry name" value="HisKA"/>
    <property type="match status" value="1"/>
</dbReference>
<dbReference type="InterPro" id="IPR005467">
    <property type="entry name" value="His_kinase_dom"/>
</dbReference>
<dbReference type="SMART" id="SM00387">
    <property type="entry name" value="HATPase_c"/>
    <property type="match status" value="1"/>
</dbReference>
<dbReference type="SUPFAM" id="SSF53850">
    <property type="entry name" value="Periplasmic binding protein-like II"/>
    <property type="match status" value="1"/>
</dbReference>
<accession>A0A2A2AJM9</accession>
<dbReference type="InterPro" id="IPR036097">
    <property type="entry name" value="HisK_dim/P_sf"/>
</dbReference>
<evidence type="ECO:0000256" key="9">
    <source>
        <dbReference type="SAM" id="MobiDB-lite"/>
    </source>
</evidence>
<dbReference type="PANTHER" id="PTHR43065">
    <property type="entry name" value="SENSOR HISTIDINE KINASE"/>
    <property type="match status" value="1"/>
</dbReference>
<evidence type="ECO:0000256" key="5">
    <source>
        <dbReference type="ARBA" id="ARBA00022741"/>
    </source>
</evidence>
<evidence type="ECO:0000313" key="12">
    <source>
        <dbReference type="Proteomes" id="UP000218054"/>
    </source>
</evidence>
<keyword evidence="8" id="KW-0902">Two-component regulatory system</keyword>
<dbReference type="GO" id="GO:0000155">
    <property type="term" value="F:phosphorelay sensor kinase activity"/>
    <property type="evidence" value="ECO:0007669"/>
    <property type="project" value="InterPro"/>
</dbReference>
<sequence length="599" mass="65782">MLLGAAQAAPGPAPEGAAATAPAASPGTAHAPAGPHAPAGDSIVHIGILAYLGEAAAAQEWQPLANYLQTALPQHQVMLQYLGLEQLRQAVAQGSVDFVLTNPGQYVELETAFGLRRIATLEHGRSPTSSLAVAATVVARHDRSDLQTLEDLRGKTLAAISSEGFGGYQILWRELDDLRIDPRRDLAQLLFVGYPMPQVLHAIDEGRADAGVVRACLLETLPDWRQRYKVLSGQFVPALGCSVSSRLYPNWPMAGLRNTPTQLARAMAIALLQMDPARHGIGWTAPADYQPIHDVFRQLQLGSYQYLQSSHLQRIAQQYWPFALLALLSWAAYTLHVNYLVRSRTAALERALHERETFEMRMRSNQEQAEHLSRLSVLGELSTTLAHELSQPLAGVSNYAQSLLRRLDNGRLTDEAVREASSSIVTQAHAAAEILKRIKGFVRKRTNVREPCAVPALVQDAIALFQGMQRNAPYIQVLDRLPPQLRVQADPLQIQQILLNFFKNAQDAMQTVPAGEQHIRIELEQSEGWVWIHVRDYGIGMTDAQLQRLFEPFYTTKDDGLGLGLSICKSIAEAHGGQLQGQRPAEGPGMVFSLSLPAP</sequence>
<evidence type="ECO:0000259" key="10">
    <source>
        <dbReference type="PROSITE" id="PS50109"/>
    </source>
</evidence>